<evidence type="ECO:0000313" key="7">
    <source>
        <dbReference type="EMBL" id="CAE6355178.1"/>
    </source>
</evidence>
<feature type="signal peptide" evidence="6">
    <location>
        <begin position="1"/>
        <end position="18"/>
    </location>
</feature>
<evidence type="ECO:0000256" key="1">
    <source>
        <dbReference type="ARBA" id="ARBA00022722"/>
    </source>
</evidence>
<evidence type="ECO:0000256" key="5">
    <source>
        <dbReference type="ARBA" id="ARBA00023239"/>
    </source>
</evidence>
<accession>A0A8H2WA38</accession>
<protein>
    <submittedName>
        <fullName evidence="7">Uncharacterized protein</fullName>
    </submittedName>
</protein>
<keyword evidence="2" id="KW-0255">Endonuclease</keyword>
<evidence type="ECO:0000256" key="3">
    <source>
        <dbReference type="ARBA" id="ARBA00022801"/>
    </source>
</evidence>
<dbReference type="GO" id="GO:0016829">
    <property type="term" value="F:lyase activity"/>
    <property type="evidence" value="ECO:0007669"/>
    <property type="project" value="UniProtKB-KW"/>
</dbReference>
<dbReference type="EMBL" id="CAJMWS010000072">
    <property type="protein sequence ID" value="CAE6355178.1"/>
    <property type="molecule type" value="Genomic_DNA"/>
</dbReference>
<sequence>MVAVQNLVVLALSSMALAFPTHVTEISDLAKRTINGVAAANCEEIQFTPSEVQTAASVAASRVARERVCPYLLNIPRLPSITFEPGFEFLTGCEAPFFEFPIFNSKVYTGGKPGPNRVVIGSVKGTDAAFCGVITHTGARENGFLQCDVA</sequence>
<keyword evidence="3" id="KW-0378">Hydrolase</keyword>
<dbReference type="PANTHER" id="PTHR42104">
    <property type="entry name" value="EXTRACELLULAR GUANYL-SPECIFIC RIBONUCLEASE RNTA (AFU_ORTHOLOGUE AFUA_4G03230)"/>
    <property type="match status" value="1"/>
</dbReference>
<keyword evidence="6" id="KW-0732">Signal</keyword>
<keyword evidence="4" id="KW-1015">Disulfide bond</keyword>
<dbReference type="PANTHER" id="PTHR42104:SF1">
    <property type="entry name" value="EXTRACELLULAR GUANYL-SPECIFIC RIBONUCLEASE RNTA (AFU_ORTHOLOGUE AFUA_4G03230)"/>
    <property type="match status" value="1"/>
</dbReference>
<dbReference type="SUPFAM" id="SSF53933">
    <property type="entry name" value="Microbial ribonucleases"/>
    <property type="match status" value="1"/>
</dbReference>
<reference evidence="7" key="1">
    <citation type="submission" date="2021-01" db="EMBL/GenBank/DDBJ databases">
        <authorList>
            <person name="Kaushik A."/>
        </authorList>
    </citation>
    <scope>NUCLEOTIDE SEQUENCE</scope>
    <source>
        <strain evidence="7">AG1-1C</strain>
    </source>
</reference>
<dbReference type="Proteomes" id="UP000663846">
    <property type="component" value="Unassembled WGS sequence"/>
</dbReference>
<proteinExistence type="predicted"/>
<dbReference type="GO" id="GO:0016787">
    <property type="term" value="F:hydrolase activity"/>
    <property type="evidence" value="ECO:0007669"/>
    <property type="project" value="UniProtKB-KW"/>
</dbReference>
<dbReference type="InterPro" id="IPR016191">
    <property type="entry name" value="Ribonuclease/ribotoxin"/>
</dbReference>
<evidence type="ECO:0000313" key="8">
    <source>
        <dbReference type="Proteomes" id="UP000663846"/>
    </source>
</evidence>
<gene>
    <name evidence="7" type="ORF">RDB_LOCUS14432</name>
</gene>
<evidence type="ECO:0000256" key="6">
    <source>
        <dbReference type="SAM" id="SignalP"/>
    </source>
</evidence>
<dbReference type="GO" id="GO:0004521">
    <property type="term" value="F:RNA endonuclease activity"/>
    <property type="evidence" value="ECO:0007669"/>
    <property type="project" value="InterPro"/>
</dbReference>
<keyword evidence="1" id="KW-0540">Nuclease</keyword>
<dbReference type="GO" id="GO:0003723">
    <property type="term" value="F:RNA binding"/>
    <property type="evidence" value="ECO:0007669"/>
    <property type="project" value="InterPro"/>
</dbReference>
<dbReference type="InterPro" id="IPR000026">
    <property type="entry name" value="N1-like"/>
</dbReference>
<keyword evidence="5" id="KW-0456">Lyase</keyword>
<evidence type="ECO:0000256" key="4">
    <source>
        <dbReference type="ARBA" id="ARBA00023157"/>
    </source>
</evidence>
<feature type="chain" id="PRO_5034179743" evidence="6">
    <location>
        <begin position="19"/>
        <end position="150"/>
    </location>
</feature>
<evidence type="ECO:0000256" key="2">
    <source>
        <dbReference type="ARBA" id="ARBA00022759"/>
    </source>
</evidence>
<dbReference type="Pfam" id="PF00545">
    <property type="entry name" value="Ribonuclease"/>
    <property type="match status" value="1"/>
</dbReference>
<organism evidence="7 8">
    <name type="scientific">Rhizoctonia solani</name>
    <dbReference type="NCBI Taxonomy" id="456999"/>
    <lineage>
        <taxon>Eukaryota</taxon>
        <taxon>Fungi</taxon>
        <taxon>Dikarya</taxon>
        <taxon>Basidiomycota</taxon>
        <taxon>Agaricomycotina</taxon>
        <taxon>Agaricomycetes</taxon>
        <taxon>Cantharellales</taxon>
        <taxon>Ceratobasidiaceae</taxon>
        <taxon>Rhizoctonia</taxon>
    </lineage>
</organism>
<comment type="caution">
    <text evidence="7">The sequence shown here is derived from an EMBL/GenBank/DDBJ whole genome shotgun (WGS) entry which is preliminary data.</text>
</comment>
<dbReference type="AlphaFoldDB" id="A0A8H2WA38"/>
<name>A0A8H2WA38_9AGAM</name>
<dbReference type="Gene3D" id="3.10.450.30">
    <property type="entry name" value="Microbial ribonucleases"/>
    <property type="match status" value="1"/>
</dbReference>